<dbReference type="GO" id="GO:0098855">
    <property type="term" value="C:HCN channel complex"/>
    <property type="evidence" value="ECO:0007669"/>
    <property type="project" value="TreeGrafter"/>
</dbReference>
<name>A0AA38HQ52_9CUCU</name>
<keyword evidence="1" id="KW-0812">Transmembrane</keyword>
<dbReference type="InterPro" id="IPR014710">
    <property type="entry name" value="RmlC-like_jellyroll"/>
</dbReference>
<dbReference type="Proteomes" id="UP001168821">
    <property type="component" value="Unassembled WGS sequence"/>
</dbReference>
<dbReference type="Gene3D" id="2.60.120.10">
    <property type="entry name" value="Jelly Rolls"/>
    <property type="match status" value="1"/>
</dbReference>
<dbReference type="PROSITE" id="PS50042">
    <property type="entry name" value="CNMP_BINDING_3"/>
    <property type="match status" value="1"/>
</dbReference>
<evidence type="ECO:0000313" key="3">
    <source>
        <dbReference type="EMBL" id="KAJ3641081.1"/>
    </source>
</evidence>
<gene>
    <name evidence="3" type="ORF">Zmor_027602</name>
</gene>
<keyword evidence="1" id="KW-0472">Membrane</keyword>
<feature type="transmembrane region" description="Helical" evidence="1">
    <location>
        <begin position="307"/>
        <end position="329"/>
    </location>
</feature>
<dbReference type="AlphaFoldDB" id="A0AA38HQ52"/>
<dbReference type="SUPFAM" id="SSF51206">
    <property type="entry name" value="cAMP-binding domain-like"/>
    <property type="match status" value="1"/>
</dbReference>
<feature type="transmembrane region" description="Helical" evidence="1">
    <location>
        <begin position="132"/>
        <end position="154"/>
    </location>
</feature>
<dbReference type="CDD" id="cd00038">
    <property type="entry name" value="CAP_ED"/>
    <property type="match status" value="1"/>
</dbReference>
<dbReference type="GO" id="GO:0005249">
    <property type="term" value="F:voltage-gated potassium channel activity"/>
    <property type="evidence" value="ECO:0007669"/>
    <property type="project" value="TreeGrafter"/>
</dbReference>
<keyword evidence="4" id="KW-1185">Reference proteome</keyword>
<dbReference type="EMBL" id="JALNTZ010000009">
    <property type="protein sequence ID" value="KAJ3641081.1"/>
    <property type="molecule type" value="Genomic_DNA"/>
</dbReference>
<dbReference type="SMART" id="SM00100">
    <property type="entry name" value="cNMP"/>
    <property type="match status" value="1"/>
</dbReference>
<comment type="caution">
    <text evidence="3">The sequence shown here is derived from an EMBL/GenBank/DDBJ whole genome shotgun (WGS) entry which is preliminary data.</text>
</comment>
<organism evidence="3 4">
    <name type="scientific">Zophobas morio</name>
    <dbReference type="NCBI Taxonomy" id="2755281"/>
    <lineage>
        <taxon>Eukaryota</taxon>
        <taxon>Metazoa</taxon>
        <taxon>Ecdysozoa</taxon>
        <taxon>Arthropoda</taxon>
        <taxon>Hexapoda</taxon>
        <taxon>Insecta</taxon>
        <taxon>Pterygota</taxon>
        <taxon>Neoptera</taxon>
        <taxon>Endopterygota</taxon>
        <taxon>Coleoptera</taxon>
        <taxon>Polyphaga</taxon>
        <taxon>Cucujiformia</taxon>
        <taxon>Tenebrionidae</taxon>
        <taxon>Zophobas</taxon>
    </lineage>
</organism>
<dbReference type="Pfam" id="PF00027">
    <property type="entry name" value="cNMP_binding"/>
    <property type="match status" value="1"/>
</dbReference>
<dbReference type="GO" id="GO:0003254">
    <property type="term" value="P:regulation of membrane depolarization"/>
    <property type="evidence" value="ECO:0007669"/>
    <property type="project" value="TreeGrafter"/>
</dbReference>
<dbReference type="InterPro" id="IPR000595">
    <property type="entry name" value="cNMP-bd_dom"/>
</dbReference>
<feature type="transmembrane region" description="Helical" evidence="1">
    <location>
        <begin position="99"/>
        <end position="120"/>
    </location>
</feature>
<reference evidence="3" key="1">
    <citation type="journal article" date="2023" name="G3 (Bethesda)">
        <title>Whole genome assemblies of Zophobas morio and Tenebrio molitor.</title>
        <authorList>
            <person name="Kaur S."/>
            <person name="Stinson S.A."/>
            <person name="diCenzo G.C."/>
        </authorList>
    </citation>
    <scope>NUCLEOTIDE SEQUENCE</scope>
    <source>
        <strain evidence="3">QUZm001</strain>
    </source>
</reference>
<dbReference type="PANTHER" id="PTHR45689">
    <property type="entry name" value="I[[H]] CHANNEL, ISOFORM E"/>
    <property type="match status" value="1"/>
</dbReference>
<dbReference type="InterPro" id="IPR051413">
    <property type="entry name" value="K/Na_HCN_channel"/>
</dbReference>
<dbReference type="PANTHER" id="PTHR45689:SF14">
    <property type="entry name" value="CYCLIC NUCLEOTIDE-GATED CATION CHANNEL SUBUNIT A-LIKE PROTEIN"/>
    <property type="match status" value="1"/>
</dbReference>
<feature type="transmembrane region" description="Helical" evidence="1">
    <location>
        <begin position="193"/>
        <end position="213"/>
    </location>
</feature>
<accession>A0AA38HQ52</accession>
<evidence type="ECO:0000313" key="4">
    <source>
        <dbReference type="Proteomes" id="UP001168821"/>
    </source>
</evidence>
<protein>
    <recommendedName>
        <fullName evidence="2">Cyclic nucleotide-binding domain-containing protein</fullName>
    </recommendedName>
</protein>
<evidence type="ECO:0000256" key="1">
    <source>
        <dbReference type="SAM" id="Phobius"/>
    </source>
</evidence>
<dbReference type="InterPro" id="IPR018490">
    <property type="entry name" value="cNMP-bd_dom_sf"/>
</dbReference>
<proteinExistence type="predicted"/>
<evidence type="ECO:0000259" key="2">
    <source>
        <dbReference type="PROSITE" id="PS50042"/>
    </source>
</evidence>
<sequence length="564" mass="65888">MSKRIPKIGRAQRVSEQTEVRPIPNHECQLPLLEDLAYYRIYQGLFVLCRRRLWKWMTVSPFDPQSKKYMKSAARIHEEEIRHLTMHPNVIHPFSQLRYAWEVFMLFVWGIQFFCIPVVIALQDENVGKFIMFYLVLCFFCHVDIMMWFFTGYYDHKKNMVVMKRWQVAVHYMFRFFLIDLVTAQPWSLYMDFVGALGSYTYYVDAILLLKLFRMPKLLEYLQRFSERTGIDFLVSHIKLITSVLWVVVVLMWTSSVTFMIINVIAPEDILTTTIDNMPLLMTTFRVARALMAVGITDKLNSANGGMFIEIFGLTLGTIIQIFVLAKVMQYYQKRSSSRNKYQHLLEEIDECMKYKELPIRLRNKIAHYIDFKFQKHIFREEDVLNNLSMALKHEILYERCQTMIEKVEFFKDLPPYVITRIVSKLRSEIFLPNDVVVVAGYTGHAMYFVSMGTVAMYTGGGKEICHLDDGSHFGEISLVINEPRVVTVVAVRECELLRLSRRDFQDAIEPFPDLYRQIRLQGMSQLENALQVGDEKTDLLVTSASATKIRGAKGSKSTTQFGI</sequence>
<feature type="domain" description="Cyclic nucleotide-binding" evidence="2">
    <location>
        <begin position="410"/>
        <end position="526"/>
    </location>
</feature>
<keyword evidence="1" id="KW-1133">Transmembrane helix</keyword>
<feature type="transmembrane region" description="Helical" evidence="1">
    <location>
        <begin position="166"/>
        <end position="187"/>
    </location>
</feature>
<dbReference type="Gene3D" id="1.10.287.630">
    <property type="entry name" value="Helix hairpin bin"/>
    <property type="match status" value="1"/>
</dbReference>
<dbReference type="GO" id="GO:0035725">
    <property type="term" value="P:sodium ion transmembrane transport"/>
    <property type="evidence" value="ECO:0007669"/>
    <property type="project" value="TreeGrafter"/>
</dbReference>